<dbReference type="Gene3D" id="3.10.450.160">
    <property type="entry name" value="inner membrane protein cigr"/>
    <property type="match status" value="1"/>
</dbReference>
<evidence type="ECO:0000313" key="4">
    <source>
        <dbReference type="Proteomes" id="UP000292039"/>
    </source>
</evidence>
<evidence type="ECO:0000256" key="2">
    <source>
        <dbReference type="SAM" id="SignalP"/>
    </source>
</evidence>
<dbReference type="Pfam" id="PF11776">
    <property type="entry name" value="RcnB"/>
    <property type="match status" value="1"/>
</dbReference>
<feature type="signal peptide" evidence="2">
    <location>
        <begin position="1"/>
        <end position="29"/>
    </location>
</feature>
<reference evidence="3 4" key="1">
    <citation type="submission" date="2019-02" db="EMBL/GenBank/DDBJ databases">
        <title>Genomic Encyclopedia of Type Strains, Phase IV (KMG-IV): sequencing the most valuable type-strain genomes for metagenomic binning, comparative biology and taxonomic classification.</title>
        <authorList>
            <person name="Goeker M."/>
        </authorList>
    </citation>
    <scope>NUCLEOTIDE SEQUENCE [LARGE SCALE GENOMIC DNA]</scope>
    <source>
        <strain evidence="3 4">DSM 16618</strain>
    </source>
</reference>
<keyword evidence="2" id="KW-0732">Signal</keyword>
<evidence type="ECO:0000313" key="3">
    <source>
        <dbReference type="EMBL" id="RZS73711.1"/>
    </source>
</evidence>
<gene>
    <name evidence="3" type="ORF">EV679_0915</name>
</gene>
<feature type="compositionally biased region" description="Basic and acidic residues" evidence="1">
    <location>
        <begin position="112"/>
        <end position="122"/>
    </location>
</feature>
<feature type="compositionally biased region" description="Polar residues" evidence="1">
    <location>
        <begin position="94"/>
        <end position="106"/>
    </location>
</feature>
<organism evidence="3 4">
    <name type="scientific">Kerstersia gyiorum</name>
    <dbReference type="NCBI Taxonomy" id="206506"/>
    <lineage>
        <taxon>Bacteria</taxon>
        <taxon>Pseudomonadati</taxon>
        <taxon>Pseudomonadota</taxon>
        <taxon>Betaproteobacteria</taxon>
        <taxon>Burkholderiales</taxon>
        <taxon>Alcaligenaceae</taxon>
        <taxon>Kerstersia</taxon>
    </lineage>
</organism>
<dbReference type="EMBL" id="SGWZ01000001">
    <property type="protein sequence ID" value="RZS73711.1"/>
    <property type="molecule type" value="Genomic_DNA"/>
</dbReference>
<feature type="chain" id="PRO_5030098218" evidence="2">
    <location>
        <begin position="30"/>
        <end position="176"/>
    </location>
</feature>
<sequence>MASRNKTTSVIISTLLGISAVAFNLTASAQPSQEGLRDNAQQERRDNPQSSPNRPSTQNQPQTHNQRPSSSPGNNNQARPQQSHETGRKAAPSRNHTTPAAQQHPSQARHGAGPDDRYHKGDTLPQPYQGRRYYVSQPERYNLPAPGHGQRWVKVGADYVLITIATGLIIDLVLNH</sequence>
<feature type="compositionally biased region" description="Polar residues" evidence="1">
    <location>
        <begin position="48"/>
        <end position="84"/>
    </location>
</feature>
<dbReference type="RefSeq" id="WP_130486590.1">
    <property type="nucleotide sequence ID" value="NZ_CBCSEB010000002.1"/>
</dbReference>
<feature type="region of interest" description="Disordered" evidence="1">
    <location>
        <begin position="28"/>
        <end position="129"/>
    </location>
</feature>
<proteinExistence type="predicted"/>
<dbReference type="AlphaFoldDB" id="A0A4Q7MXB7"/>
<protein>
    <submittedName>
        <fullName evidence="3">Nickel/cobalt transporter regulator</fullName>
    </submittedName>
</protein>
<evidence type="ECO:0000256" key="1">
    <source>
        <dbReference type="SAM" id="MobiDB-lite"/>
    </source>
</evidence>
<dbReference type="Proteomes" id="UP000292039">
    <property type="component" value="Unassembled WGS sequence"/>
</dbReference>
<comment type="caution">
    <text evidence="3">The sequence shown here is derived from an EMBL/GenBank/DDBJ whole genome shotgun (WGS) entry which is preliminary data.</text>
</comment>
<feature type="compositionally biased region" description="Basic and acidic residues" evidence="1">
    <location>
        <begin position="35"/>
        <end position="47"/>
    </location>
</feature>
<name>A0A4Q7MXB7_9BURK</name>
<dbReference type="InterPro" id="IPR024572">
    <property type="entry name" value="RcnB"/>
</dbReference>
<accession>A0A4Q7MXB7</accession>